<keyword evidence="2" id="KW-1185">Reference proteome</keyword>
<evidence type="ECO:0000313" key="1">
    <source>
        <dbReference type="EMBL" id="KAH3812182.1"/>
    </source>
</evidence>
<evidence type="ECO:0000313" key="2">
    <source>
        <dbReference type="Proteomes" id="UP000828390"/>
    </source>
</evidence>
<dbReference type="EMBL" id="JAIWYP010000006">
    <property type="protein sequence ID" value="KAH3812182.1"/>
    <property type="molecule type" value="Genomic_DNA"/>
</dbReference>
<dbReference type="Proteomes" id="UP000828390">
    <property type="component" value="Unassembled WGS sequence"/>
</dbReference>
<organism evidence="1 2">
    <name type="scientific">Dreissena polymorpha</name>
    <name type="common">Zebra mussel</name>
    <name type="synonym">Mytilus polymorpha</name>
    <dbReference type="NCBI Taxonomy" id="45954"/>
    <lineage>
        <taxon>Eukaryota</taxon>
        <taxon>Metazoa</taxon>
        <taxon>Spiralia</taxon>
        <taxon>Lophotrochozoa</taxon>
        <taxon>Mollusca</taxon>
        <taxon>Bivalvia</taxon>
        <taxon>Autobranchia</taxon>
        <taxon>Heteroconchia</taxon>
        <taxon>Euheterodonta</taxon>
        <taxon>Imparidentia</taxon>
        <taxon>Neoheterodontei</taxon>
        <taxon>Myida</taxon>
        <taxon>Dreissenoidea</taxon>
        <taxon>Dreissenidae</taxon>
        <taxon>Dreissena</taxon>
    </lineage>
</organism>
<comment type="caution">
    <text evidence="1">The sequence shown here is derived from an EMBL/GenBank/DDBJ whole genome shotgun (WGS) entry which is preliminary data.</text>
</comment>
<protein>
    <submittedName>
        <fullName evidence="1">Uncharacterized protein</fullName>
    </submittedName>
</protein>
<gene>
    <name evidence="1" type="ORF">DPMN_140606</name>
</gene>
<sequence>MDHTAQTIRPRFVDHTVGLRTIRHRCADYTAQVCELYGPGLRTTVYSPGLWTIQPRSADNSAQVCGLYGPGLRTIRTICLYAM</sequence>
<reference evidence="1" key="2">
    <citation type="submission" date="2020-11" db="EMBL/GenBank/DDBJ databases">
        <authorList>
            <person name="McCartney M.A."/>
            <person name="Auch B."/>
            <person name="Kono T."/>
            <person name="Mallez S."/>
            <person name="Becker A."/>
            <person name="Gohl D.M."/>
            <person name="Silverstein K.A.T."/>
            <person name="Koren S."/>
            <person name="Bechman K.B."/>
            <person name="Herman A."/>
            <person name="Abrahante J.E."/>
            <person name="Garbe J."/>
        </authorList>
    </citation>
    <scope>NUCLEOTIDE SEQUENCE</scope>
    <source>
        <strain evidence="1">Duluth1</strain>
        <tissue evidence="1">Whole animal</tissue>
    </source>
</reference>
<reference evidence="1" key="1">
    <citation type="journal article" date="2019" name="bioRxiv">
        <title>The Genome of the Zebra Mussel, Dreissena polymorpha: A Resource for Invasive Species Research.</title>
        <authorList>
            <person name="McCartney M.A."/>
            <person name="Auch B."/>
            <person name="Kono T."/>
            <person name="Mallez S."/>
            <person name="Zhang Y."/>
            <person name="Obille A."/>
            <person name="Becker A."/>
            <person name="Abrahante J.E."/>
            <person name="Garbe J."/>
            <person name="Badalamenti J.P."/>
            <person name="Herman A."/>
            <person name="Mangelson H."/>
            <person name="Liachko I."/>
            <person name="Sullivan S."/>
            <person name="Sone E.D."/>
            <person name="Koren S."/>
            <person name="Silverstein K.A.T."/>
            <person name="Beckman K.B."/>
            <person name="Gohl D.M."/>
        </authorList>
    </citation>
    <scope>NUCLEOTIDE SEQUENCE</scope>
    <source>
        <strain evidence="1">Duluth1</strain>
        <tissue evidence="1">Whole animal</tissue>
    </source>
</reference>
<accession>A0A9D4JLV9</accession>
<proteinExistence type="predicted"/>
<name>A0A9D4JLV9_DREPO</name>
<dbReference type="AlphaFoldDB" id="A0A9D4JLV9"/>